<keyword evidence="6" id="KW-0482">Metalloprotease</keyword>
<dbReference type="RefSeq" id="WP_075756346.1">
    <property type="nucleotide sequence ID" value="NZ_CP146991.1"/>
</dbReference>
<dbReference type="PANTHER" id="PTHR30471">
    <property type="entry name" value="DNA REPAIR PROTEIN RADC"/>
    <property type="match status" value="1"/>
</dbReference>
<organism evidence="8 9">
    <name type="scientific">Sporomusa sphaeroides DSM 2875</name>
    <dbReference type="NCBI Taxonomy" id="1337886"/>
    <lineage>
        <taxon>Bacteria</taxon>
        <taxon>Bacillati</taxon>
        <taxon>Bacillota</taxon>
        <taxon>Negativicutes</taxon>
        <taxon>Selenomonadales</taxon>
        <taxon>Sporomusaceae</taxon>
        <taxon>Sporomusa</taxon>
    </lineage>
</organism>
<feature type="domain" description="MPN" evidence="7">
    <location>
        <begin position="76"/>
        <end position="199"/>
    </location>
</feature>
<keyword evidence="4" id="KW-0378">Hydrolase</keyword>
<comment type="caution">
    <text evidence="8">The sequence shown here is derived from an EMBL/GenBank/DDBJ whole genome shotgun (WGS) entry which is preliminary data.</text>
</comment>
<dbReference type="Gene3D" id="3.40.140.10">
    <property type="entry name" value="Cytidine Deaminase, domain 2"/>
    <property type="match status" value="1"/>
</dbReference>
<evidence type="ECO:0000256" key="6">
    <source>
        <dbReference type="ARBA" id="ARBA00023049"/>
    </source>
</evidence>
<evidence type="ECO:0000313" key="9">
    <source>
        <dbReference type="Proteomes" id="UP000245702"/>
    </source>
</evidence>
<dbReference type="Proteomes" id="UP000245702">
    <property type="component" value="Unassembled WGS sequence"/>
</dbReference>
<reference evidence="8 9" key="1">
    <citation type="submission" date="2016-01" db="EMBL/GenBank/DDBJ databases">
        <authorList>
            <person name="Brown R."/>
        </authorList>
    </citation>
    <scope>NUCLEOTIDE SEQUENCE [LARGE SCALE GENOMIC DNA]</scope>
    <source>
        <strain evidence="8">Sporomusa sphaeroides DSM 2875</strain>
    </source>
</reference>
<dbReference type="InterPro" id="IPR037518">
    <property type="entry name" value="MPN"/>
</dbReference>
<comment type="similarity">
    <text evidence="1">Belongs to the UPF0758 family.</text>
</comment>
<protein>
    <recommendedName>
        <fullName evidence="7">MPN domain-containing protein</fullName>
    </recommendedName>
</protein>
<sequence length="199" mass="22295">MNTMRHLLAGCLREEPNGYMVTELVNSFPTVQDLMNASEDELKLIRGIGAVKARQLTAILEFVKKVNAPVADKRVIIRSPQDVCNLVRSDMEYLQTEHFRVVGLSTKHHVLFQETVSQGTLDASLVHCREVFKLLIKRASASAIFVHNHPSGDPTPSPEDIELTRKLVEAGKLLGIQVLDHVIIGRSSKYISFKEQQII</sequence>
<proteinExistence type="inferred from homology"/>
<dbReference type="PROSITE" id="PS50249">
    <property type="entry name" value="MPN"/>
    <property type="match status" value="1"/>
</dbReference>
<keyword evidence="5" id="KW-0862">Zinc</keyword>
<dbReference type="EMBL" id="FCOW01000004">
    <property type="protein sequence ID" value="CVK18410.1"/>
    <property type="molecule type" value="Genomic_DNA"/>
</dbReference>
<evidence type="ECO:0000259" key="7">
    <source>
        <dbReference type="PROSITE" id="PS50249"/>
    </source>
</evidence>
<accession>A0ABP2C1S4</accession>
<dbReference type="PANTHER" id="PTHR30471:SF3">
    <property type="entry name" value="UPF0758 PROTEIN YEES-RELATED"/>
    <property type="match status" value="1"/>
</dbReference>
<evidence type="ECO:0000256" key="3">
    <source>
        <dbReference type="ARBA" id="ARBA00022723"/>
    </source>
</evidence>
<evidence type="ECO:0000256" key="2">
    <source>
        <dbReference type="ARBA" id="ARBA00022670"/>
    </source>
</evidence>
<dbReference type="Gene3D" id="1.10.150.20">
    <property type="entry name" value="5' to 3' exonuclease, C-terminal subdomain"/>
    <property type="match status" value="1"/>
</dbReference>
<keyword evidence="2" id="KW-0645">Protease</keyword>
<dbReference type="PROSITE" id="PS01302">
    <property type="entry name" value="UPF0758"/>
    <property type="match status" value="1"/>
</dbReference>
<dbReference type="NCBIfam" id="NF000642">
    <property type="entry name" value="PRK00024.1"/>
    <property type="match status" value="1"/>
</dbReference>
<evidence type="ECO:0000256" key="4">
    <source>
        <dbReference type="ARBA" id="ARBA00022801"/>
    </source>
</evidence>
<dbReference type="CDD" id="cd08071">
    <property type="entry name" value="MPN_DUF2466"/>
    <property type="match status" value="1"/>
</dbReference>
<keyword evidence="9" id="KW-1185">Reference proteome</keyword>
<keyword evidence="3" id="KW-0479">Metal-binding</keyword>
<dbReference type="Pfam" id="PF04002">
    <property type="entry name" value="RadC"/>
    <property type="match status" value="1"/>
</dbReference>
<dbReference type="SUPFAM" id="SSF47781">
    <property type="entry name" value="RuvA domain 2-like"/>
    <property type="match status" value="1"/>
</dbReference>
<gene>
    <name evidence="8" type="ORF">SSPH_01048</name>
</gene>
<dbReference type="InterPro" id="IPR010994">
    <property type="entry name" value="RuvA_2-like"/>
</dbReference>
<evidence type="ECO:0000313" key="8">
    <source>
        <dbReference type="EMBL" id="CVK18410.1"/>
    </source>
</evidence>
<dbReference type="NCBIfam" id="TIGR00608">
    <property type="entry name" value="radc"/>
    <property type="match status" value="1"/>
</dbReference>
<evidence type="ECO:0000256" key="5">
    <source>
        <dbReference type="ARBA" id="ARBA00022833"/>
    </source>
</evidence>
<name>A0ABP2C1S4_9FIRM</name>
<evidence type="ECO:0000256" key="1">
    <source>
        <dbReference type="ARBA" id="ARBA00010243"/>
    </source>
</evidence>
<dbReference type="InterPro" id="IPR025657">
    <property type="entry name" value="RadC_JAB"/>
</dbReference>
<dbReference type="InterPro" id="IPR001405">
    <property type="entry name" value="UPF0758"/>
</dbReference>
<dbReference type="InterPro" id="IPR020891">
    <property type="entry name" value="UPF0758_CS"/>
</dbReference>